<dbReference type="OrthoDB" id="9808735at2"/>
<dbReference type="PANTHER" id="PTHR43031">
    <property type="entry name" value="FAD-DEPENDENT OXIDOREDUCTASE"/>
    <property type="match status" value="1"/>
</dbReference>
<sequence length="145" mass="15736">MAEFGTFLYENWMLFAALVVILGLLLHQTMGGSSGSVSPQEATRLINHEDARILDVREPSEVKGGTLRGAITIPLGQLDDRLSELGEDRETPIICYCRSGSRSAQACGKLRKQGFSAVHNLQGGITAWQQAGLPLARGKDRKKKG</sequence>
<dbReference type="Pfam" id="PF00581">
    <property type="entry name" value="Rhodanese"/>
    <property type="match status" value="1"/>
</dbReference>
<dbReference type="EMBL" id="FOMJ01000004">
    <property type="protein sequence ID" value="SFD31827.1"/>
    <property type="molecule type" value="Genomic_DNA"/>
</dbReference>
<keyword evidence="2" id="KW-0808">Transferase</keyword>
<dbReference type="Gene3D" id="3.40.250.10">
    <property type="entry name" value="Rhodanese-like domain"/>
    <property type="match status" value="1"/>
</dbReference>
<dbReference type="RefSeq" id="WP_093428050.1">
    <property type="nucleotide sequence ID" value="NZ_FOMJ01000004.1"/>
</dbReference>
<keyword evidence="3" id="KW-1185">Reference proteome</keyword>
<gene>
    <name evidence="2" type="ORF">SAMN05660831_01401</name>
</gene>
<dbReference type="AlphaFoldDB" id="A0A1I1RCF3"/>
<dbReference type="STRING" id="1123397.SAMN05660831_01401"/>
<dbReference type="InterPro" id="IPR050229">
    <property type="entry name" value="GlpE_sulfurtransferase"/>
</dbReference>
<dbReference type="GO" id="GO:0016740">
    <property type="term" value="F:transferase activity"/>
    <property type="evidence" value="ECO:0007669"/>
    <property type="project" value="UniProtKB-KW"/>
</dbReference>
<dbReference type="SMART" id="SM00450">
    <property type="entry name" value="RHOD"/>
    <property type="match status" value="1"/>
</dbReference>
<accession>A0A1I1RCF3</accession>
<dbReference type="Proteomes" id="UP000198611">
    <property type="component" value="Unassembled WGS sequence"/>
</dbReference>
<evidence type="ECO:0000259" key="1">
    <source>
        <dbReference type="PROSITE" id="PS50206"/>
    </source>
</evidence>
<proteinExistence type="predicted"/>
<reference evidence="2 3" key="1">
    <citation type="submission" date="2016-10" db="EMBL/GenBank/DDBJ databases">
        <authorList>
            <person name="de Groot N.N."/>
        </authorList>
    </citation>
    <scope>NUCLEOTIDE SEQUENCE [LARGE SCALE GENOMIC DNA]</scope>
    <source>
        <strain evidence="2 3">HL3</strain>
    </source>
</reference>
<dbReference type="CDD" id="cd00158">
    <property type="entry name" value="RHOD"/>
    <property type="match status" value="1"/>
</dbReference>
<dbReference type="PANTHER" id="PTHR43031:SF1">
    <property type="entry name" value="PYRIDINE NUCLEOTIDE-DISULPHIDE OXIDOREDUCTASE"/>
    <property type="match status" value="1"/>
</dbReference>
<dbReference type="PROSITE" id="PS50206">
    <property type="entry name" value="RHODANESE_3"/>
    <property type="match status" value="1"/>
</dbReference>
<dbReference type="InterPro" id="IPR001763">
    <property type="entry name" value="Rhodanese-like_dom"/>
</dbReference>
<dbReference type="SUPFAM" id="SSF52821">
    <property type="entry name" value="Rhodanese/Cell cycle control phosphatase"/>
    <property type="match status" value="1"/>
</dbReference>
<dbReference type="InterPro" id="IPR036873">
    <property type="entry name" value="Rhodanese-like_dom_sf"/>
</dbReference>
<evidence type="ECO:0000313" key="3">
    <source>
        <dbReference type="Proteomes" id="UP000198611"/>
    </source>
</evidence>
<organism evidence="2 3">
    <name type="scientific">Thiohalospira halophila DSM 15071</name>
    <dbReference type="NCBI Taxonomy" id="1123397"/>
    <lineage>
        <taxon>Bacteria</taxon>
        <taxon>Pseudomonadati</taxon>
        <taxon>Pseudomonadota</taxon>
        <taxon>Gammaproteobacteria</taxon>
        <taxon>Thiohalospirales</taxon>
        <taxon>Thiohalospiraceae</taxon>
        <taxon>Thiohalospira</taxon>
    </lineage>
</organism>
<feature type="domain" description="Rhodanese" evidence="1">
    <location>
        <begin position="47"/>
        <end position="137"/>
    </location>
</feature>
<evidence type="ECO:0000313" key="2">
    <source>
        <dbReference type="EMBL" id="SFD31827.1"/>
    </source>
</evidence>
<protein>
    <submittedName>
        <fullName evidence="2">Rhodanese-related sulfurtransferase</fullName>
    </submittedName>
</protein>
<name>A0A1I1RCF3_9GAMM</name>